<dbReference type="RefSeq" id="WP_135373727.1">
    <property type="nucleotide sequence ID" value="NZ_RKLY01000025.1"/>
</dbReference>
<protein>
    <submittedName>
        <fullName evidence="2">Uncharacterized protein</fullName>
    </submittedName>
</protein>
<proteinExistence type="predicted"/>
<organism evidence="2 3">
    <name type="scientific">Companilactobacillus suantsaicola</name>
    <dbReference type="NCBI Taxonomy" id="2487723"/>
    <lineage>
        <taxon>Bacteria</taxon>
        <taxon>Bacillati</taxon>
        <taxon>Bacillota</taxon>
        <taxon>Bacilli</taxon>
        <taxon>Lactobacillales</taxon>
        <taxon>Lactobacillaceae</taxon>
        <taxon>Companilactobacillus</taxon>
    </lineage>
</organism>
<dbReference type="Proteomes" id="UP000298021">
    <property type="component" value="Unassembled WGS sequence"/>
</dbReference>
<keyword evidence="1" id="KW-0812">Transmembrane</keyword>
<reference evidence="2 3" key="1">
    <citation type="submission" date="2018-10" db="EMBL/GenBank/DDBJ databases">
        <title>Lactobacillus sp. R7 and Lactobacillus sp. R19 isolated from fermented mustard green product of Taiwan.</title>
        <authorList>
            <person name="Lin S.-T."/>
        </authorList>
    </citation>
    <scope>NUCLEOTIDE SEQUENCE [LARGE SCALE GENOMIC DNA]</scope>
    <source>
        <strain evidence="2 3">BCRC 81127</strain>
    </source>
</reference>
<evidence type="ECO:0000256" key="1">
    <source>
        <dbReference type="SAM" id="Phobius"/>
    </source>
</evidence>
<comment type="caution">
    <text evidence="2">The sequence shown here is derived from an EMBL/GenBank/DDBJ whole genome shotgun (WGS) entry which is preliminary data.</text>
</comment>
<feature type="transmembrane region" description="Helical" evidence="1">
    <location>
        <begin position="6"/>
        <end position="34"/>
    </location>
</feature>
<dbReference type="EMBL" id="RKLY01000025">
    <property type="protein sequence ID" value="TGD22252.1"/>
    <property type="molecule type" value="Genomic_DNA"/>
</dbReference>
<name>A0A4Z0JJJ8_9LACO</name>
<dbReference type="OrthoDB" id="2319297at2"/>
<sequence length="125" mass="13886">MNSATQVMFIITSFIIALSLLVGLILISVSLFNIKGQLKKRNRILAQNLRPYLLVRRLDNSTLEIRNAGNTPGILDSCNISELSNLVGQTIFAGQAFTFKSELGKTSVNLAYHDQINHFMDNCTI</sequence>
<evidence type="ECO:0000313" key="2">
    <source>
        <dbReference type="EMBL" id="TGD22252.1"/>
    </source>
</evidence>
<dbReference type="AlphaFoldDB" id="A0A4Z0JJJ8"/>
<keyword evidence="3" id="KW-1185">Reference proteome</keyword>
<gene>
    <name evidence="2" type="ORF">EGT49_09385</name>
</gene>
<accession>A0A4Z0JJJ8</accession>
<evidence type="ECO:0000313" key="3">
    <source>
        <dbReference type="Proteomes" id="UP000298021"/>
    </source>
</evidence>
<keyword evidence="1" id="KW-1133">Transmembrane helix</keyword>
<keyword evidence="1" id="KW-0472">Membrane</keyword>